<feature type="transmembrane region" description="Helical" evidence="2">
    <location>
        <begin position="290"/>
        <end position="313"/>
    </location>
</feature>
<dbReference type="EC" id="2.7.8.31" evidence="4"/>
<evidence type="ECO:0000313" key="5">
    <source>
        <dbReference type="Proteomes" id="UP000317369"/>
    </source>
</evidence>
<dbReference type="KEGG" id="pcor:KS4_26030"/>
<dbReference type="Pfam" id="PF02397">
    <property type="entry name" value="Bac_transf"/>
    <property type="match status" value="1"/>
</dbReference>
<dbReference type="AlphaFoldDB" id="A0A517YWC9"/>
<keyword evidence="2" id="KW-0472">Membrane</keyword>
<reference evidence="4 5" key="1">
    <citation type="submission" date="2019-02" db="EMBL/GenBank/DDBJ databases">
        <title>Deep-cultivation of Planctomycetes and their phenomic and genomic characterization uncovers novel biology.</title>
        <authorList>
            <person name="Wiegand S."/>
            <person name="Jogler M."/>
            <person name="Boedeker C."/>
            <person name="Pinto D."/>
            <person name="Vollmers J."/>
            <person name="Rivas-Marin E."/>
            <person name="Kohn T."/>
            <person name="Peeters S.H."/>
            <person name="Heuer A."/>
            <person name="Rast P."/>
            <person name="Oberbeckmann S."/>
            <person name="Bunk B."/>
            <person name="Jeske O."/>
            <person name="Meyerdierks A."/>
            <person name="Storesund J.E."/>
            <person name="Kallscheuer N."/>
            <person name="Luecker S."/>
            <person name="Lage O.M."/>
            <person name="Pohl T."/>
            <person name="Merkel B.J."/>
            <person name="Hornburger P."/>
            <person name="Mueller R.-W."/>
            <person name="Bruemmer F."/>
            <person name="Labrenz M."/>
            <person name="Spormann A.M."/>
            <person name="Op den Camp H."/>
            <person name="Overmann J."/>
            <person name="Amann R."/>
            <person name="Jetten M.S.M."/>
            <person name="Mascher T."/>
            <person name="Medema M.H."/>
            <person name="Devos D.P."/>
            <person name="Kaster A.-K."/>
            <person name="Ovreas L."/>
            <person name="Rohde M."/>
            <person name="Galperin M.Y."/>
            <person name="Jogler C."/>
        </authorList>
    </citation>
    <scope>NUCLEOTIDE SEQUENCE [LARGE SCALE GENOMIC DNA]</scope>
    <source>
        <strain evidence="4 5">KS4</strain>
    </source>
</reference>
<evidence type="ECO:0000259" key="3">
    <source>
        <dbReference type="Pfam" id="PF02397"/>
    </source>
</evidence>
<name>A0A517YWC9_9BACT</name>
<evidence type="ECO:0000256" key="2">
    <source>
        <dbReference type="SAM" id="Phobius"/>
    </source>
</evidence>
<proteinExistence type="inferred from homology"/>
<feature type="domain" description="Bacterial sugar transferase" evidence="3">
    <location>
        <begin position="285"/>
        <end position="474"/>
    </location>
</feature>
<evidence type="ECO:0000313" key="4">
    <source>
        <dbReference type="EMBL" id="QDU34533.1"/>
    </source>
</evidence>
<dbReference type="GO" id="GO:0089702">
    <property type="term" value="F:undecaprenyl-phosphate glucose phosphotransferase activity"/>
    <property type="evidence" value="ECO:0007669"/>
    <property type="project" value="UniProtKB-EC"/>
</dbReference>
<sequence length="477" mass="56156">MITNSNAHHVNEKTIWGLNTSQLHDRFWAARNIQVVRVNQHTQINHTAELYLLLDQTSLVTFKFLQIHDILNWLRPHLLILRLHDQLEHAYKERIVTDENDRFIRFERLYPSANRKVTRVALTPDPVIAESWQRFQDIHKAWHQLRKEISQIDRAAVSIPATVFDVTRNSECNQYTRQLVNIWRRPDTTIPSTERINAQLPVWRMADFQIDTGKTVFVGPIWIGAGRHIDSVHTVVGPAILWDDPQHRPKPSEFTWDPIEPNVTSKDLYYDVKPRRLTTIQRFIKRAFDIVFSLLILILLLPIFPIVMLAIYIEDGRPFFFAHTRETMHGKQFPCIKFRSMRNNAEEIKQKLQQQNVSDGPHFYIEKDPRHTTIGRLIRKLNIDELPQLLNVLLGHMSIVGPRPSPESENQFCPAWREARLSVRPGITGMWQVYRSRDEGLDFQEWIKYDLLYVEQMSFHLDMKLILLTSKQILGIK</sequence>
<keyword evidence="2" id="KW-1133">Transmembrane helix</keyword>
<gene>
    <name evidence="4" type="primary">wcaJ_2</name>
    <name evidence="4" type="ORF">KS4_26030</name>
</gene>
<keyword evidence="5" id="KW-1185">Reference proteome</keyword>
<dbReference type="InterPro" id="IPR003362">
    <property type="entry name" value="Bact_transf"/>
</dbReference>
<dbReference type="PANTHER" id="PTHR30576:SF10">
    <property type="entry name" value="SLL5057 PROTEIN"/>
    <property type="match status" value="1"/>
</dbReference>
<dbReference type="Proteomes" id="UP000317369">
    <property type="component" value="Chromosome"/>
</dbReference>
<keyword evidence="4" id="KW-0808">Transferase</keyword>
<dbReference type="EMBL" id="CP036425">
    <property type="protein sequence ID" value="QDU34533.1"/>
    <property type="molecule type" value="Genomic_DNA"/>
</dbReference>
<organism evidence="4 5">
    <name type="scientific">Poriferisphaera corsica</name>
    <dbReference type="NCBI Taxonomy" id="2528020"/>
    <lineage>
        <taxon>Bacteria</taxon>
        <taxon>Pseudomonadati</taxon>
        <taxon>Planctomycetota</taxon>
        <taxon>Phycisphaerae</taxon>
        <taxon>Phycisphaerales</taxon>
        <taxon>Phycisphaeraceae</taxon>
        <taxon>Poriferisphaera</taxon>
    </lineage>
</organism>
<dbReference type="RefSeq" id="WP_200761219.1">
    <property type="nucleotide sequence ID" value="NZ_CP036425.1"/>
</dbReference>
<protein>
    <submittedName>
        <fullName evidence="4">UDP-glucose:undecaprenyl-phosphate glucose-1-phosphate transferase</fullName>
        <ecNumber evidence="4">2.7.8.31</ecNumber>
    </submittedName>
</protein>
<evidence type="ECO:0000256" key="1">
    <source>
        <dbReference type="ARBA" id="ARBA00006464"/>
    </source>
</evidence>
<dbReference type="PANTHER" id="PTHR30576">
    <property type="entry name" value="COLANIC BIOSYNTHESIS UDP-GLUCOSE LIPID CARRIER TRANSFERASE"/>
    <property type="match status" value="1"/>
</dbReference>
<accession>A0A517YWC9</accession>
<keyword evidence="2" id="KW-0812">Transmembrane</keyword>
<comment type="similarity">
    <text evidence="1">Belongs to the bacterial sugar transferase family.</text>
</comment>